<evidence type="ECO:0000313" key="2">
    <source>
        <dbReference type="EMBL" id="AOV60855.1"/>
    </source>
</evidence>
<dbReference type="EMBL" id="KU686207">
    <property type="protein sequence ID" value="AOV60855.1"/>
    <property type="molecule type" value="Genomic_DNA"/>
</dbReference>
<evidence type="ECO:0000313" key="6">
    <source>
        <dbReference type="Proteomes" id="UP000241089"/>
    </source>
</evidence>
<name>A0A1D8KR04_9CAUD</name>
<keyword evidence="7" id="KW-1185">Reference proteome</keyword>
<dbReference type="OrthoDB" id="18846at10239"/>
<evidence type="ECO:0000313" key="7">
    <source>
        <dbReference type="Proteomes" id="UP000241975"/>
    </source>
</evidence>
<sequence length="207" mass="24667">MNIINSNEEFPYILIDDFYNESELEEIWGELDYLCHPRRMDRATIENGGAYHTVDGVKEVLKHNWTMWLDDLFYNNRNRSSILTMNRKLLANTQIFENHPHWAINDVLSFQRDSTLVAYYENNDEYKIHRDYSRVTCLTWFHREPKKYTGGNLNFPLWDIEIESKNNRVLCFPGAIPHQVSKISMNEEDCGKKLGRFVMSQFLNINF</sequence>
<evidence type="ECO:0000313" key="3">
    <source>
        <dbReference type="EMBL" id="AOV61069.1"/>
    </source>
</evidence>
<proteinExistence type="predicted"/>
<feature type="domain" description="Prolyl 4-hydroxylase alpha subunit Fe(2+) 2OG dioxygenase" evidence="1">
    <location>
        <begin position="117"/>
        <end position="185"/>
    </location>
</feature>
<dbReference type="RefSeq" id="YP_009320935.1">
    <property type="nucleotide sequence ID" value="NC_031903.1"/>
</dbReference>
<dbReference type="Gene3D" id="2.60.120.620">
    <property type="entry name" value="q2cbj1_9rhob like domain"/>
    <property type="match status" value="1"/>
</dbReference>
<dbReference type="Pfam" id="PF13640">
    <property type="entry name" value="2OG-FeII_Oxy_3"/>
    <property type="match status" value="1"/>
</dbReference>
<accession>A0A1D8KR04</accession>
<gene>
    <name evidence="2" type="ORF">C350210_023</name>
    <name evidence="3" type="ORF">N440310_023</name>
    <name evidence="4" type="ORF">T191209_023</name>
</gene>
<dbReference type="Proteomes" id="UP000202158">
    <property type="component" value="Segment"/>
</dbReference>
<evidence type="ECO:0000313" key="5">
    <source>
        <dbReference type="Proteomes" id="UP000202158"/>
    </source>
</evidence>
<protein>
    <submittedName>
        <fullName evidence="3">2OG-Fe(II) oxygenase superfamily domain containing protein</fullName>
    </submittedName>
</protein>
<dbReference type="KEGG" id="vg:30306287"/>
<dbReference type="GeneID" id="30306287"/>
<dbReference type="InterPro" id="IPR044862">
    <property type="entry name" value="Pro_4_hyd_alph_FE2OG_OXY"/>
</dbReference>
<evidence type="ECO:0000313" key="4">
    <source>
        <dbReference type="EMBL" id="AOV61283.1"/>
    </source>
</evidence>
<organism evidence="3 6">
    <name type="scientific">Synechococcus phage S-CAM22</name>
    <dbReference type="NCBI Taxonomy" id="1883365"/>
    <lineage>
        <taxon>Viruses</taxon>
        <taxon>Duplodnaviria</taxon>
        <taxon>Heunggongvirae</taxon>
        <taxon>Uroviricota</taxon>
        <taxon>Caudoviricetes</taxon>
        <taxon>Pantevenvirales</taxon>
        <taxon>Kyanoviridae</taxon>
        <taxon>Alisovirus</taxon>
        <taxon>Alisovirus socal22</taxon>
    </lineage>
</organism>
<reference evidence="5 6" key="1">
    <citation type="journal article" date="2016" name="Virology">
        <title>The genomic content and context of auxiliary metabolic genes in marine cyanomyoviruses.</title>
        <authorList>
            <person name="Crummett L.T."/>
            <person name="Puxty R.J."/>
            <person name="Weihe C."/>
            <person name="Marston M.F."/>
            <person name="Martiny J.B."/>
        </authorList>
    </citation>
    <scope>NUCLEOTIDE SEQUENCE [LARGE SCALE GENOMIC DNA]</scope>
    <source>
        <strain evidence="2">0210CC35</strain>
        <strain evidence="3">0310NB44</strain>
        <strain evidence="4">1209TA19</strain>
    </source>
</reference>
<dbReference type="EMBL" id="KU686208">
    <property type="protein sequence ID" value="AOV61069.1"/>
    <property type="molecule type" value="Genomic_DNA"/>
</dbReference>
<dbReference type="Proteomes" id="UP000241089">
    <property type="component" value="Segment"/>
</dbReference>
<dbReference type="Proteomes" id="UP000241975">
    <property type="component" value="Segment"/>
</dbReference>
<dbReference type="EMBL" id="KU686209">
    <property type="protein sequence ID" value="AOV61283.1"/>
    <property type="molecule type" value="Genomic_DNA"/>
</dbReference>
<evidence type="ECO:0000259" key="1">
    <source>
        <dbReference type="Pfam" id="PF13640"/>
    </source>
</evidence>